<reference evidence="2" key="1">
    <citation type="submission" date="2016-10" db="EMBL/GenBank/DDBJ databases">
        <authorList>
            <person name="Varghese N."/>
            <person name="Submissions S."/>
        </authorList>
    </citation>
    <scope>NUCLEOTIDE SEQUENCE [LARGE SCALE GENOMIC DNA]</scope>
    <source>
        <strain evidence="2">Ah-143</strain>
    </source>
</reference>
<dbReference type="Proteomes" id="UP000199187">
    <property type="component" value="Unassembled WGS sequence"/>
</dbReference>
<accession>A0A1I6YQ09</accession>
<gene>
    <name evidence="1" type="ORF">SAMN05192562_101674</name>
</gene>
<keyword evidence="2" id="KW-1185">Reference proteome</keyword>
<evidence type="ECO:0000313" key="1">
    <source>
        <dbReference type="EMBL" id="SFT52586.1"/>
    </source>
</evidence>
<protein>
    <submittedName>
        <fullName evidence="1">Uncharacterized protein</fullName>
    </submittedName>
</protein>
<evidence type="ECO:0000313" key="2">
    <source>
        <dbReference type="Proteomes" id="UP000199187"/>
    </source>
</evidence>
<dbReference type="AlphaFoldDB" id="A0A1I6YQ09"/>
<sequence length="125" mass="14411">MINTKPHKSHYGIMLVFGFSIGDFRNLVLHTDLYRTLQFHGSFPIGDGLDSVTNKITLKFDEFLFEGTNNYLHEEFGHYCEAMDHQNSLYIDLIKEHARNAVSMELVTTMPMISATSQYCVHLLH</sequence>
<dbReference type="EMBL" id="FPAU01000001">
    <property type="protein sequence ID" value="SFT52586.1"/>
    <property type="molecule type" value="Genomic_DNA"/>
</dbReference>
<proteinExistence type="predicted"/>
<name>A0A1I6YQ09_9ENTR</name>
<organism evidence="1 2">
    <name type="scientific">Kosakonia arachidis</name>
    <dbReference type="NCBI Taxonomy" id="551989"/>
    <lineage>
        <taxon>Bacteria</taxon>
        <taxon>Pseudomonadati</taxon>
        <taxon>Pseudomonadota</taxon>
        <taxon>Gammaproteobacteria</taxon>
        <taxon>Enterobacterales</taxon>
        <taxon>Enterobacteriaceae</taxon>
        <taxon>Kosakonia</taxon>
    </lineage>
</organism>